<comment type="caution">
    <text evidence="2">The sequence shown here is derived from an EMBL/GenBank/DDBJ whole genome shotgun (WGS) entry which is preliminary data.</text>
</comment>
<gene>
    <name evidence="2" type="ORF">CDAR_78161</name>
</gene>
<sequence>MCRLKEKLYRPPDLPAESQSENALRHRGRDRGSELVQQQAEVFGRGKASPSNEVPFFRPQSHTQASRFPPRVPGVPDESYAVQQSLDLRLRRPQLQEMAPLEINPSEYQNSLLPF</sequence>
<evidence type="ECO:0000313" key="3">
    <source>
        <dbReference type="Proteomes" id="UP001054837"/>
    </source>
</evidence>
<dbReference type="EMBL" id="BPLQ01007676">
    <property type="protein sequence ID" value="GIY31476.1"/>
    <property type="molecule type" value="Genomic_DNA"/>
</dbReference>
<organism evidence="2 3">
    <name type="scientific">Caerostris darwini</name>
    <dbReference type="NCBI Taxonomy" id="1538125"/>
    <lineage>
        <taxon>Eukaryota</taxon>
        <taxon>Metazoa</taxon>
        <taxon>Ecdysozoa</taxon>
        <taxon>Arthropoda</taxon>
        <taxon>Chelicerata</taxon>
        <taxon>Arachnida</taxon>
        <taxon>Araneae</taxon>
        <taxon>Araneomorphae</taxon>
        <taxon>Entelegynae</taxon>
        <taxon>Araneoidea</taxon>
        <taxon>Araneidae</taxon>
        <taxon>Caerostris</taxon>
    </lineage>
</organism>
<evidence type="ECO:0000313" key="2">
    <source>
        <dbReference type="EMBL" id="GIY31476.1"/>
    </source>
</evidence>
<name>A0AAV4SE72_9ARAC</name>
<protein>
    <submittedName>
        <fullName evidence="2">Uncharacterized protein</fullName>
    </submittedName>
</protein>
<proteinExistence type="predicted"/>
<dbReference type="Proteomes" id="UP001054837">
    <property type="component" value="Unassembled WGS sequence"/>
</dbReference>
<dbReference type="AlphaFoldDB" id="A0AAV4SE72"/>
<feature type="region of interest" description="Disordered" evidence="1">
    <location>
        <begin position="1"/>
        <end position="76"/>
    </location>
</feature>
<feature type="compositionally biased region" description="Basic and acidic residues" evidence="1">
    <location>
        <begin position="1"/>
        <end position="10"/>
    </location>
</feature>
<keyword evidence="3" id="KW-1185">Reference proteome</keyword>
<evidence type="ECO:0000256" key="1">
    <source>
        <dbReference type="SAM" id="MobiDB-lite"/>
    </source>
</evidence>
<reference evidence="2 3" key="1">
    <citation type="submission" date="2021-06" db="EMBL/GenBank/DDBJ databases">
        <title>Caerostris darwini draft genome.</title>
        <authorList>
            <person name="Kono N."/>
            <person name="Arakawa K."/>
        </authorList>
    </citation>
    <scope>NUCLEOTIDE SEQUENCE [LARGE SCALE GENOMIC DNA]</scope>
</reference>
<accession>A0AAV4SE72</accession>